<dbReference type="AlphaFoldDB" id="A0A9N9XEQ6"/>
<proteinExistence type="predicted"/>
<organism evidence="1 2">
    <name type="scientific">Diabrotica balteata</name>
    <name type="common">Banded cucumber beetle</name>
    <dbReference type="NCBI Taxonomy" id="107213"/>
    <lineage>
        <taxon>Eukaryota</taxon>
        <taxon>Metazoa</taxon>
        <taxon>Ecdysozoa</taxon>
        <taxon>Arthropoda</taxon>
        <taxon>Hexapoda</taxon>
        <taxon>Insecta</taxon>
        <taxon>Pterygota</taxon>
        <taxon>Neoptera</taxon>
        <taxon>Endopterygota</taxon>
        <taxon>Coleoptera</taxon>
        <taxon>Polyphaga</taxon>
        <taxon>Cucujiformia</taxon>
        <taxon>Chrysomeloidea</taxon>
        <taxon>Chrysomelidae</taxon>
        <taxon>Galerucinae</taxon>
        <taxon>Diabroticina</taxon>
        <taxon>Diabroticites</taxon>
        <taxon>Diabrotica</taxon>
    </lineage>
</organism>
<keyword evidence="2" id="KW-1185">Reference proteome</keyword>
<name>A0A9N9XEQ6_DIABA</name>
<dbReference type="Proteomes" id="UP001153709">
    <property type="component" value="Chromosome 6"/>
</dbReference>
<accession>A0A9N9XEQ6</accession>
<sequence>MTNRIKDITHYGIQIPRSGKEGQSQVDRAYSVSNTRNPCKFIDKNPHNVQLYDDHSHSSRNELKQFKNTSELEVLNQKEKLHNALKGRVMLKTILADGKSTRRYSSSSSRSDISLDIDVGSSLHRFNIRAKEFNKVISAQKTKIIVISKEPIICKIEIDGISIEQVTKIKYLGTTLSHYGDMNKEVRDQYASETRPDTATTKRILETAEIRVLRRITGNTLRNRNRNEDIRRKYNVLCINEWTLNRKKNGITTYAE</sequence>
<evidence type="ECO:0000313" key="2">
    <source>
        <dbReference type="Proteomes" id="UP001153709"/>
    </source>
</evidence>
<evidence type="ECO:0000313" key="1">
    <source>
        <dbReference type="EMBL" id="CAG9836403.1"/>
    </source>
</evidence>
<dbReference type="EMBL" id="OU898281">
    <property type="protein sequence ID" value="CAG9836403.1"/>
    <property type="molecule type" value="Genomic_DNA"/>
</dbReference>
<gene>
    <name evidence="1" type="ORF">DIABBA_LOCUS9491</name>
</gene>
<protein>
    <submittedName>
        <fullName evidence="1">Uncharacterized protein</fullName>
    </submittedName>
</protein>
<dbReference type="OrthoDB" id="6776014at2759"/>
<reference evidence="1" key="1">
    <citation type="submission" date="2022-01" db="EMBL/GenBank/DDBJ databases">
        <authorList>
            <person name="King R."/>
        </authorList>
    </citation>
    <scope>NUCLEOTIDE SEQUENCE</scope>
</reference>